<proteinExistence type="predicted"/>
<comment type="caution">
    <text evidence="2">The sequence shown here is derived from an EMBL/GenBank/DDBJ whole genome shotgun (WGS) entry which is preliminary data.</text>
</comment>
<organism evidence="2 3">
    <name type="scientific">Adiantum capillus-veneris</name>
    <name type="common">Maidenhair fern</name>
    <dbReference type="NCBI Taxonomy" id="13818"/>
    <lineage>
        <taxon>Eukaryota</taxon>
        <taxon>Viridiplantae</taxon>
        <taxon>Streptophyta</taxon>
        <taxon>Embryophyta</taxon>
        <taxon>Tracheophyta</taxon>
        <taxon>Polypodiopsida</taxon>
        <taxon>Polypodiidae</taxon>
        <taxon>Polypodiales</taxon>
        <taxon>Pteridineae</taxon>
        <taxon>Pteridaceae</taxon>
        <taxon>Vittarioideae</taxon>
        <taxon>Adiantum</taxon>
    </lineage>
</organism>
<dbReference type="Proteomes" id="UP000886520">
    <property type="component" value="Chromosome 4"/>
</dbReference>
<sequence length="111" mass="11607">MVSQGRSGRGKDGFTGEEGMTRLLVGKVRQASSGIGLLTGGEGWAETQASWEGPLGGGREQSSTSTKQPADGRDGSAWRRWALFDTGPSPTSMPSSYGERVSLSRRAAMAA</sequence>
<gene>
    <name evidence="2" type="ORF">GOP47_0004359</name>
</gene>
<dbReference type="EMBL" id="JABFUD020000004">
    <property type="protein sequence ID" value="KAI5081176.1"/>
    <property type="molecule type" value="Genomic_DNA"/>
</dbReference>
<accession>A0A9D4ZPM7</accession>
<keyword evidence="3" id="KW-1185">Reference proteome</keyword>
<feature type="region of interest" description="Disordered" evidence="1">
    <location>
        <begin position="46"/>
        <end position="111"/>
    </location>
</feature>
<evidence type="ECO:0000313" key="2">
    <source>
        <dbReference type="EMBL" id="KAI5081176.1"/>
    </source>
</evidence>
<dbReference type="AlphaFoldDB" id="A0A9D4ZPM7"/>
<protein>
    <submittedName>
        <fullName evidence="2">Uncharacterized protein</fullName>
    </submittedName>
</protein>
<evidence type="ECO:0000313" key="3">
    <source>
        <dbReference type="Proteomes" id="UP000886520"/>
    </source>
</evidence>
<reference evidence="2" key="1">
    <citation type="submission" date="2021-01" db="EMBL/GenBank/DDBJ databases">
        <title>Adiantum capillus-veneris genome.</title>
        <authorList>
            <person name="Fang Y."/>
            <person name="Liao Q."/>
        </authorList>
    </citation>
    <scope>NUCLEOTIDE SEQUENCE</scope>
    <source>
        <strain evidence="2">H3</strain>
        <tissue evidence="2">Leaf</tissue>
    </source>
</reference>
<evidence type="ECO:0000256" key="1">
    <source>
        <dbReference type="SAM" id="MobiDB-lite"/>
    </source>
</evidence>
<name>A0A9D4ZPM7_ADICA</name>